<dbReference type="PROSITE" id="PS50216">
    <property type="entry name" value="DHHC"/>
    <property type="match status" value="1"/>
</dbReference>
<sequence>MFCLPGRPRRDGSLAKSSLPTPQSRAAPVTSPSPGTSTEPARAAAPPSDATATGTASMASSSAAEPGTRLSDRARRSSVGLRFMVLLMHVLFVGAVFVLDPTLGWRIHEEPWYIGVYGVLVLLTLVQYLYTAGSSPGYVIDVMRAGSTMHATFVNTAALSKQSNSRNGNISSPTSRAQLQKLTTMTPTSSWGQMVMDLYPPGSSSRDWTCTYCRVVQPPRTRHCHDCDKCVLQFDHHCIWLGTCIGKKNHCRFWWYIFEETILSIWTVALYIESLRLDVDKAWWKDFVGVILLAVLIFILIFLLLLLGFHTYIALTNQTTYEVARRKRIFYLRGVPERVHPFSKGICRNLYDFCCSSQKGFILEALPPTEELEARAARYTCRDIICCRCC</sequence>
<keyword evidence="14" id="KW-1185">Reference proteome</keyword>
<feature type="compositionally biased region" description="Polar residues" evidence="11">
    <location>
        <begin position="15"/>
        <end position="39"/>
    </location>
</feature>
<evidence type="ECO:0000256" key="4">
    <source>
        <dbReference type="ARBA" id="ARBA00022692"/>
    </source>
</evidence>
<comment type="caution">
    <text evidence="13">The sequence shown here is derived from an EMBL/GenBank/DDBJ whole genome shotgun (WGS) entry which is preliminary data.</text>
</comment>
<dbReference type="GO" id="GO:0005783">
    <property type="term" value="C:endoplasmic reticulum"/>
    <property type="evidence" value="ECO:0007669"/>
    <property type="project" value="TreeGrafter"/>
</dbReference>
<dbReference type="EC" id="2.3.1.225" evidence="10"/>
<dbReference type="InterPro" id="IPR001594">
    <property type="entry name" value="Palmitoyltrfase_DHHC"/>
</dbReference>
<evidence type="ECO:0000256" key="9">
    <source>
        <dbReference type="ARBA" id="ARBA00023315"/>
    </source>
</evidence>
<reference evidence="14" key="1">
    <citation type="journal article" date="2019" name="Nat. Commun.">
        <title>The genome of broomcorn millet.</title>
        <authorList>
            <person name="Zou C."/>
            <person name="Miki D."/>
            <person name="Li D."/>
            <person name="Tang Q."/>
            <person name="Xiao L."/>
            <person name="Rajput S."/>
            <person name="Deng P."/>
            <person name="Jia W."/>
            <person name="Huang R."/>
            <person name="Zhang M."/>
            <person name="Sun Y."/>
            <person name="Hu J."/>
            <person name="Fu X."/>
            <person name="Schnable P.S."/>
            <person name="Li F."/>
            <person name="Zhang H."/>
            <person name="Feng B."/>
            <person name="Zhu X."/>
            <person name="Liu R."/>
            <person name="Schnable J.C."/>
            <person name="Zhu J.-K."/>
            <person name="Zhang H."/>
        </authorList>
    </citation>
    <scope>NUCLEOTIDE SEQUENCE [LARGE SCALE GENOMIC DNA]</scope>
</reference>
<evidence type="ECO:0000256" key="3">
    <source>
        <dbReference type="ARBA" id="ARBA00022679"/>
    </source>
</evidence>
<protein>
    <recommendedName>
        <fullName evidence="10">S-acyltransferase</fullName>
        <ecNumber evidence="10">2.3.1.225</ecNumber>
    </recommendedName>
    <alternativeName>
        <fullName evidence="10">Palmitoyltransferase</fullName>
    </alternativeName>
</protein>
<dbReference type="PANTHER" id="PTHR22883:SF301">
    <property type="entry name" value="PALMITOYLTRANSFERASE ZDHHC12"/>
    <property type="match status" value="1"/>
</dbReference>
<dbReference type="OrthoDB" id="9909019at2759"/>
<comment type="catalytic activity">
    <reaction evidence="10">
        <text>L-cysteinyl-[protein] + hexadecanoyl-CoA = S-hexadecanoyl-L-cysteinyl-[protein] + CoA</text>
        <dbReference type="Rhea" id="RHEA:36683"/>
        <dbReference type="Rhea" id="RHEA-COMP:10131"/>
        <dbReference type="Rhea" id="RHEA-COMP:11032"/>
        <dbReference type="ChEBI" id="CHEBI:29950"/>
        <dbReference type="ChEBI" id="CHEBI:57287"/>
        <dbReference type="ChEBI" id="CHEBI:57379"/>
        <dbReference type="ChEBI" id="CHEBI:74151"/>
        <dbReference type="EC" id="2.3.1.225"/>
    </reaction>
</comment>
<evidence type="ECO:0000256" key="8">
    <source>
        <dbReference type="ARBA" id="ARBA00023288"/>
    </source>
</evidence>
<dbReference type="EMBL" id="PQIB02000007">
    <property type="protein sequence ID" value="RLN09069.1"/>
    <property type="molecule type" value="Genomic_DNA"/>
</dbReference>
<feature type="domain" description="Palmitoyltransferase DHHC" evidence="12">
    <location>
        <begin position="208"/>
        <end position="325"/>
    </location>
</feature>
<evidence type="ECO:0000313" key="14">
    <source>
        <dbReference type="Proteomes" id="UP000275267"/>
    </source>
</evidence>
<dbReference type="Pfam" id="PF01529">
    <property type="entry name" value="DHHC"/>
    <property type="match status" value="1"/>
</dbReference>
<dbReference type="AlphaFoldDB" id="A0A3L6RTI3"/>
<feature type="transmembrane region" description="Helical" evidence="10">
    <location>
        <begin position="253"/>
        <end position="272"/>
    </location>
</feature>
<feature type="transmembrane region" description="Helical" evidence="10">
    <location>
        <begin position="79"/>
        <end position="99"/>
    </location>
</feature>
<dbReference type="GO" id="GO:0005794">
    <property type="term" value="C:Golgi apparatus"/>
    <property type="evidence" value="ECO:0007669"/>
    <property type="project" value="TreeGrafter"/>
</dbReference>
<keyword evidence="5 10" id="KW-1133">Transmembrane helix</keyword>
<comment type="subcellular location">
    <subcellularLocation>
        <location evidence="1">Endomembrane system</location>
        <topology evidence="1">Multi-pass membrane protein</topology>
    </subcellularLocation>
</comment>
<comment type="similarity">
    <text evidence="2 10">Belongs to the DHHC palmitoyltransferase family.</text>
</comment>
<dbReference type="Proteomes" id="UP000275267">
    <property type="component" value="Unassembled WGS sequence"/>
</dbReference>
<feature type="transmembrane region" description="Helical" evidence="10">
    <location>
        <begin position="287"/>
        <end position="309"/>
    </location>
</feature>
<evidence type="ECO:0000256" key="10">
    <source>
        <dbReference type="RuleBase" id="RU079119"/>
    </source>
</evidence>
<evidence type="ECO:0000256" key="7">
    <source>
        <dbReference type="ARBA" id="ARBA00023139"/>
    </source>
</evidence>
<comment type="domain">
    <text evidence="10">The DHHC domain is required for palmitoyltransferase activity.</text>
</comment>
<proteinExistence type="inferred from homology"/>
<feature type="region of interest" description="Disordered" evidence="11">
    <location>
        <begin position="1"/>
        <end position="71"/>
    </location>
</feature>
<evidence type="ECO:0000256" key="11">
    <source>
        <dbReference type="SAM" id="MobiDB-lite"/>
    </source>
</evidence>
<dbReference type="GO" id="GO:0019706">
    <property type="term" value="F:protein-cysteine S-palmitoyltransferase activity"/>
    <property type="evidence" value="ECO:0007669"/>
    <property type="project" value="UniProtKB-EC"/>
</dbReference>
<evidence type="ECO:0000256" key="1">
    <source>
        <dbReference type="ARBA" id="ARBA00004127"/>
    </source>
</evidence>
<keyword evidence="8" id="KW-0449">Lipoprotein</keyword>
<evidence type="ECO:0000256" key="5">
    <source>
        <dbReference type="ARBA" id="ARBA00022989"/>
    </source>
</evidence>
<keyword evidence="3 10" id="KW-0808">Transferase</keyword>
<dbReference type="GO" id="GO:0006612">
    <property type="term" value="P:protein targeting to membrane"/>
    <property type="evidence" value="ECO:0007669"/>
    <property type="project" value="TreeGrafter"/>
</dbReference>
<keyword evidence="4 10" id="KW-0812">Transmembrane</keyword>
<dbReference type="PANTHER" id="PTHR22883">
    <property type="entry name" value="ZINC FINGER DHHC DOMAIN CONTAINING PROTEIN"/>
    <property type="match status" value="1"/>
</dbReference>
<feature type="transmembrane region" description="Helical" evidence="10">
    <location>
        <begin position="111"/>
        <end position="130"/>
    </location>
</feature>
<accession>A0A3L6RTI3</accession>
<keyword evidence="6 10" id="KW-0472">Membrane</keyword>
<name>A0A3L6RTI3_PANMI</name>
<keyword evidence="9 10" id="KW-0012">Acyltransferase</keyword>
<dbReference type="STRING" id="4540.A0A3L6RTI3"/>
<evidence type="ECO:0000313" key="13">
    <source>
        <dbReference type="EMBL" id="RLN09069.1"/>
    </source>
</evidence>
<feature type="compositionally biased region" description="Low complexity" evidence="11">
    <location>
        <begin position="40"/>
        <end position="64"/>
    </location>
</feature>
<evidence type="ECO:0000256" key="2">
    <source>
        <dbReference type="ARBA" id="ARBA00008574"/>
    </source>
</evidence>
<gene>
    <name evidence="13" type="ORF">C2845_PM11G30620</name>
</gene>
<evidence type="ECO:0000259" key="12">
    <source>
        <dbReference type="Pfam" id="PF01529"/>
    </source>
</evidence>
<evidence type="ECO:0000256" key="6">
    <source>
        <dbReference type="ARBA" id="ARBA00023136"/>
    </source>
</evidence>
<organism evidence="13 14">
    <name type="scientific">Panicum miliaceum</name>
    <name type="common">Proso millet</name>
    <name type="synonym">Broomcorn millet</name>
    <dbReference type="NCBI Taxonomy" id="4540"/>
    <lineage>
        <taxon>Eukaryota</taxon>
        <taxon>Viridiplantae</taxon>
        <taxon>Streptophyta</taxon>
        <taxon>Embryophyta</taxon>
        <taxon>Tracheophyta</taxon>
        <taxon>Spermatophyta</taxon>
        <taxon>Magnoliopsida</taxon>
        <taxon>Liliopsida</taxon>
        <taxon>Poales</taxon>
        <taxon>Poaceae</taxon>
        <taxon>PACMAD clade</taxon>
        <taxon>Panicoideae</taxon>
        <taxon>Panicodae</taxon>
        <taxon>Paniceae</taxon>
        <taxon>Panicinae</taxon>
        <taxon>Panicum</taxon>
        <taxon>Panicum sect. Panicum</taxon>
    </lineage>
</organism>
<keyword evidence="7" id="KW-0564">Palmitate</keyword>
<dbReference type="InterPro" id="IPR039859">
    <property type="entry name" value="PFA4/ZDH16/20/ERF2-like"/>
</dbReference>